<comment type="caution">
    <text evidence="2">The sequence shown here is derived from an EMBL/GenBank/DDBJ whole genome shotgun (WGS) entry which is preliminary data.</text>
</comment>
<organism evidence="2 3">
    <name type="scientific">Kineococcus gynurae</name>
    <dbReference type="NCBI Taxonomy" id="452979"/>
    <lineage>
        <taxon>Bacteria</taxon>
        <taxon>Bacillati</taxon>
        <taxon>Actinomycetota</taxon>
        <taxon>Actinomycetes</taxon>
        <taxon>Kineosporiales</taxon>
        <taxon>Kineosporiaceae</taxon>
        <taxon>Kineococcus</taxon>
    </lineage>
</organism>
<keyword evidence="3" id="KW-1185">Reference proteome</keyword>
<feature type="compositionally biased region" description="Low complexity" evidence="1">
    <location>
        <begin position="1"/>
        <end position="14"/>
    </location>
</feature>
<evidence type="ECO:0000256" key="1">
    <source>
        <dbReference type="SAM" id="MobiDB-lite"/>
    </source>
</evidence>
<evidence type="ECO:0000313" key="3">
    <source>
        <dbReference type="Proteomes" id="UP001589748"/>
    </source>
</evidence>
<dbReference type="RefSeq" id="WP_380136043.1">
    <property type="nucleotide sequence ID" value="NZ_JBHLUI010000003.1"/>
</dbReference>
<protein>
    <submittedName>
        <fullName evidence="2">Uncharacterized protein</fullName>
    </submittedName>
</protein>
<accession>A0ABV5LRB8</accession>
<dbReference type="Proteomes" id="UP001589748">
    <property type="component" value="Unassembled WGS sequence"/>
</dbReference>
<name>A0ABV5LRB8_9ACTN</name>
<evidence type="ECO:0000313" key="2">
    <source>
        <dbReference type="EMBL" id="MFB9376627.1"/>
    </source>
</evidence>
<gene>
    <name evidence="2" type="ORF">ACFFVI_06570</name>
</gene>
<sequence>MAVASNPSAAVPAPRRTRRSRTAPVEMPLGSLTQAEHRGERSTCTGCGSERITQLLMSLTDGTPVTFVSCHVCELRTWESAAGPITVDAVLERSRKK</sequence>
<dbReference type="EMBL" id="JBHMDM010000004">
    <property type="protein sequence ID" value="MFB9376627.1"/>
    <property type="molecule type" value="Genomic_DNA"/>
</dbReference>
<reference evidence="2 3" key="1">
    <citation type="submission" date="2024-09" db="EMBL/GenBank/DDBJ databases">
        <authorList>
            <person name="Sun Q."/>
            <person name="Mori K."/>
        </authorList>
    </citation>
    <scope>NUCLEOTIDE SEQUENCE [LARGE SCALE GENOMIC DNA]</scope>
    <source>
        <strain evidence="2 3">TISTR 1856</strain>
    </source>
</reference>
<proteinExistence type="predicted"/>
<feature type="region of interest" description="Disordered" evidence="1">
    <location>
        <begin position="1"/>
        <end position="43"/>
    </location>
</feature>